<dbReference type="GO" id="GO:0005886">
    <property type="term" value="C:plasma membrane"/>
    <property type="evidence" value="ECO:0007669"/>
    <property type="project" value="TreeGrafter"/>
</dbReference>
<evidence type="ECO:0000313" key="3">
    <source>
        <dbReference type="EMBL" id="CAB4964250.1"/>
    </source>
</evidence>
<keyword evidence="1" id="KW-0489">Methyltransferase</keyword>
<dbReference type="InterPro" id="IPR007072">
    <property type="entry name" value="RNMT_CmcI"/>
</dbReference>
<dbReference type="GO" id="GO:0008168">
    <property type="term" value="F:methyltransferase activity"/>
    <property type="evidence" value="ECO:0007669"/>
    <property type="project" value="UniProtKB-KW"/>
</dbReference>
<dbReference type="GO" id="GO:0071770">
    <property type="term" value="P:DIM/DIP cell wall layer assembly"/>
    <property type="evidence" value="ECO:0007669"/>
    <property type="project" value="TreeGrafter"/>
</dbReference>
<gene>
    <name evidence="3" type="ORF">UFOPK3773_02237</name>
</gene>
<dbReference type="Gene3D" id="3.40.50.150">
    <property type="entry name" value="Vaccinia Virus protein VP39"/>
    <property type="match status" value="1"/>
</dbReference>
<dbReference type="EMBL" id="CAFBNF010000362">
    <property type="protein sequence ID" value="CAB4964250.1"/>
    <property type="molecule type" value="Genomic_DNA"/>
</dbReference>
<dbReference type="GO" id="GO:0032259">
    <property type="term" value="P:methylation"/>
    <property type="evidence" value="ECO:0007669"/>
    <property type="project" value="UniProtKB-KW"/>
</dbReference>
<reference evidence="3" key="1">
    <citation type="submission" date="2020-05" db="EMBL/GenBank/DDBJ databases">
        <authorList>
            <person name="Chiriac C."/>
            <person name="Salcher M."/>
            <person name="Ghai R."/>
            <person name="Kavagutti S V."/>
        </authorList>
    </citation>
    <scope>NUCLEOTIDE SEQUENCE</scope>
</reference>
<dbReference type="InterPro" id="IPR029063">
    <property type="entry name" value="SAM-dependent_MTases_sf"/>
</dbReference>
<dbReference type="PANTHER" id="PTHR40048:SF1">
    <property type="entry name" value="RHAMNOSYL O-METHYLTRANSFERASE"/>
    <property type="match status" value="1"/>
</dbReference>
<organism evidence="3">
    <name type="scientific">freshwater metagenome</name>
    <dbReference type="NCBI Taxonomy" id="449393"/>
    <lineage>
        <taxon>unclassified sequences</taxon>
        <taxon>metagenomes</taxon>
        <taxon>ecological metagenomes</taxon>
    </lineage>
</organism>
<evidence type="ECO:0000256" key="1">
    <source>
        <dbReference type="ARBA" id="ARBA00022603"/>
    </source>
</evidence>
<keyword evidence="2" id="KW-0808">Transferase</keyword>
<proteinExistence type="predicted"/>
<protein>
    <submittedName>
        <fullName evidence="3">Unannotated protein</fullName>
    </submittedName>
</protein>
<dbReference type="PANTHER" id="PTHR40048">
    <property type="entry name" value="RHAMNOSYL O-METHYLTRANSFERASE"/>
    <property type="match status" value="1"/>
</dbReference>
<dbReference type="Pfam" id="PF04989">
    <property type="entry name" value="RMNT_CmcI"/>
    <property type="match status" value="1"/>
</dbReference>
<dbReference type="SUPFAM" id="SSF53335">
    <property type="entry name" value="S-adenosyl-L-methionine-dependent methyltransferases"/>
    <property type="match status" value="1"/>
</dbReference>
<dbReference type="AlphaFoldDB" id="A0A6J7L7N0"/>
<accession>A0A6J7L7N0</accession>
<name>A0A6J7L7N0_9ZZZZ</name>
<dbReference type="GO" id="GO:0008610">
    <property type="term" value="P:lipid biosynthetic process"/>
    <property type="evidence" value="ECO:0007669"/>
    <property type="project" value="InterPro"/>
</dbReference>
<evidence type="ECO:0000256" key="2">
    <source>
        <dbReference type="ARBA" id="ARBA00022679"/>
    </source>
</evidence>
<sequence length="279" mass="31625">MLRVATRSLPATSSLNDEQRAALARTARSWLAAVSSGDIEPSDADVSAISHGFASLYQPTFHHEPEPPSVVRTTIEDQFHRLYYHRKPHTWERTWYRGHRIVKYPCDLWIYQNIIEELKPGLIIETGTRFGGSAFWLGDQLNYHQHGRVVSIDIEEKAKRPEHERVDYIVGSSSAPEVGQQVRSMLPTDGSPVVAILDSDHSYAHVLDELRLYAPMITSGSYLIVEDTNINGRPVYPEFGPGPGEAVDDFLKENSDFTVDLSREVFYMSMHPSGFLKRR</sequence>